<evidence type="ECO:0000256" key="3">
    <source>
        <dbReference type="ARBA" id="ARBA00022777"/>
    </source>
</evidence>
<dbReference type="PANTHER" id="PTHR11042">
    <property type="entry name" value="EUKARYOTIC TRANSLATION INITIATION FACTOR 2-ALPHA KINASE EIF2-ALPHA KINASE -RELATED"/>
    <property type="match status" value="1"/>
</dbReference>
<dbReference type="Pfam" id="PF00069">
    <property type="entry name" value="Pkinase"/>
    <property type="match status" value="2"/>
</dbReference>
<dbReference type="InterPro" id="IPR011009">
    <property type="entry name" value="Kinase-like_dom_sf"/>
</dbReference>
<feature type="binding site" evidence="6">
    <location>
        <position position="240"/>
    </location>
    <ligand>
        <name>ATP</name>
        <dbReference type="ChEBI" id="CHEBI:30616"/>
    </ligand>
</feature>
<feature type="domain" description="Rhodanese" evidence="9">
    <location>
        <begin position="268"/>
        <end position="297"/>
    </location>
</feature>
<dbReference type="PROSITE" id="PS00107">
    <property type="entry name" value="PROTEIN_KINASE_ATP"/>
    <property type="match status" value="1"/>
</dbReference>
<dbReference type="SUPFAM" id="SSF56112">
    <property type="entry name" value="Protein kinase-like (PK-like)"/>
    <property type="match status" value="1"/>
</dbReference>
<feature type="domain" description="Protein kinase" evidence="8">
    <location>
        <begin position="211"/>
        <end position="634"/>
    </location>
</feature>
<reference evidence="10 11" key="1">
    <citation type="submission" date="2017-03" db="EMBL/GenBank/DDBJ databases">
        <title>Genomes of endolithic fungi from Antarctica.</title>
        <authorList>
            <person name="Coleine C."/>
            <person name="Masonjones S."/>
            <person name="Stajich J.E."/>
        </authorList>
    </citation>
    <scope>NUCLEOTIDE SEQUENCE [LARGE SCALE GENOMIC DNA]</scope>
    <source>
        <strain evidence="10 11">CCFEE 6315</strain>
    </source>
</reference>
<comment type="similarity">
    <text evidence="5">Belongs to the protein kinase superfamily. Ser/Thr protein kinase family. GCN2 subfamily.</text>
</comment>
<name>A0A4U0UE94_9PEZI</name>
<proteinExistence type="inferred from homology"/>
<dbReference type="InterPro" id="IPR008271">
    <property type="entry name" value="Ser/Thr_kinase_AS"/>
</dbReference>
<feature type="region of interest" description="Disordered" evidence="7">
    <location>
        <begin position="323"/>
        <end position="344"/>
    </location>
</feature>
<protein>
    <submittedName>
        <fullName evidence="10">Uncharacterized protein</fullName>
    </submittedName>
</protein>
<keyword evidence="4 6" id="KW-0067">ATP-binding</keyword>
<dbReference type="InterPro" id="IPR000719">
    <property type="entry name" value="Prot_kinase_dom"/>
</dbReference>
<dbReference type="SMART" id="SM00220">
    <property type="entry name" value="S_TKc"/>
    <property type="match status" value="1"/>
</dbReference>
<evidence type="ECO:0000256" key="5">
    <source>
        <dbReference type="ARBA" id="ARBA00037982"/>
    </source>
</evidence>
<evidence type="ECO:0000256" key="1">
    <source>
        <dbReference type="ARBA" id="ARBA00022679"/>
    </source>
</evidence>
<evidence type="ECO:0000256" key="6">
    <source>
        <dbReference type="PROSITE-ProRule" id="PRU10141"/>
    </source>
</evidence>
<dbReference type="AlphaFoldDB" id="A0A4U0UE94"/>
<dbReference type="InterPro" id="IPR050339">
    <property type="entry name" value="CC_SR_Kinase"/>
</dbReference>
<dbReference type="Proteomes" id="UP000308549">
    <property type="component" value="Unassembled WGS sequence"/>
</dbReference>
<organism evidence="10 11">
    <name type="scientific">Salinomyces thailandicus</name>
    <dbReference type="NCBI Taxonomy" id="706561"/>
    <lineage>
        <taxon>Eukaryota</taxon>
        <taxon>Fungi</taxon>
        <taxon>Dikarya</taxon>
        <taxon>Ascomycota</taxon>
        <taxon>Pezizomycotina</taxon>
        <taxon>Dothideomycetes</taxon>
        <taxon>Dothideomycetidae</taxon>
        <taxon>Mycosphaerellales</taxon>
        <taxon>Teratosphaeriaceae</taxon>
        <taxon>Salinomyces</taxon>
    </lineage>
</organism>
<comment type="caution">
    <text evidence="10">The sequence shown here is derived from an EMBL/GenBank/DDBJ whole genome shotgun (WGS) entry which is preliminary data.</text>
</comment>
<sequence length="634" mass="69435">MSKFFRTSSTDSTSSGEQSTCDSTEGTEDLSIDVNQPDTSADLATAALNNLSVASQAPSDGWRREMLLHALLEERCMNEVLRQQEGKPRRQRLDDAAVRTEARARYQRLCATLAPRNLIFPGLELDGLSVTRQQYRDGLDAFASSNTGVDSQWPQTAPLRRMLTDRETQQCSTNAPQPLGLARLESDASSVAESLSPAHALLPLSRYVRDFDQIGVLGKGGYGTVYRVKHKLDDIQYAIKVVPISPARMARIRSRGQAELDEILLEIRTLARLDHPNIVRYFGGWIEWSNVSGAAQTSELSELYGENGGIHRVWSEVSDSSRVSDEGNVRAGAEDSGSSLGREVTQSASEGAEIVFESSLPSQDAVALQPSVSDRNMRAVSKSTTEAFDSANQEFATVASGPALALHLQMALYPLTLGDYLNSSSDNVTSGLHHCFHVQPSISILLAILDGVEYLHNEGIVHRDLKPANIFLAEYIVPSTVNGSVDLRPCESCSENGKANATPLKVRIGDFGLVTALAQPEQAAVHDETKAVGTEIYRPVKATSYASAGLDIYALAIVLFELLWCFSTRMERQDTLRRLKDDHFPDDFCQRIGDPNGDVRDCIRDMLSQDQDVLTIASLKHRLRTIAASVGLLH</sequence>
<keyword evidence="3" id="KW-0418">Kinase</keyword>
<dbReference type="GO" id="GO:0005737">
    <property type="term" value="C:cytoplasm"/>
    <property type="evidence" value="ECO:0007669"/>
    <property type="project" value="TreeGrafter"/>
</dbReference>
<dbReference type="GO" id="GO:0004672">
    <property type="term" value="F:protein kinase activity"/>
    <property type="evidence" value="ECO:0007669"/>
    <property type="project" value="InterPro"/>
</dbReference>
<evidence type="ECO:0000313" key="10">
    <source>
        <dbReference type="EMBL" id="TKA33587.1"/>
    </source>
</evidence>
<dbReference type="PROSITE" id="PS50206">
    <property type="entry name" value="RHODANESE_3"/>
    <property type="match status" value="1"/>
</dbReference>
<accession>A0A4U0UE94</accession>
<dbReference type="PROSITE" id="PS00108">
    <property type="entry name" value="PROTEIN_KINASE_ST"/>
    <property type="match status" value="1"/>
</dbReference>
<evidence type="ECO:0000256" key="7">
    <source>
        <dbReference type="SAM" id="MobiDB-lite"/>
    </source>
</evidence>
<dbReference type="Gene3D" id="1.10.510.10">
    <property type="entry name" value="Transferase(Phosphotransferase) domain 1"/>
    <property type="match status" value="1"/>
</dbReference>
<dbReference type="OrthoDB" id="1405469at2759"/>
<dbReference type="EMBL" id="NAJL01000002">
    <property type="protein sequence ID" value="TKA33587.1"/>
    <property type="molecule type" value="Genomic_DNA"/>
</dbReference>
<dbReference type="GO" id="GO:0005634">
    <property type="term" value="C:nucleus"/>
    <property type="evidence" value="ECO:0007669"/>
    <property type="project" value="TreeGrafter"/>
</dbReference>
<dbReference type="Gene3D" id="3.30.200.20">
    <property type="entry name" value="Phosphorylase Kinase, domain 1"/>
    <property type="match status" value="1"/>
</dbReference>
<dbReference type="PROSITE" id="PS50011">
    <property type="entry name" value="PROTEIN_KINASE_DOM"/>
    <property type="match status" value="1"/>
</dbReference>
<dbReference type="InterPro" id="IPR017441">
    <property type="entry name" value="Protein_kinase_ATP_BS"/>
</dbReference>
<evidence type="ECO:0000256" key="2">
    <source>
        <dbReference type="ARBA" id="ARBA00022741"/>
    </source>
</evidence>
<evidence type="ECO:0000256" key="4">
    <source>
        <dbReference type="ARBA" id="ARBA00022840"/>
    </source>
</evidence>
<dbReference type="GO" id="GO:0005524">
    <property type="term" value="F:ATP binding"/>
    <property type="evidence" value="ECO:0007669"/>
    <property type="project" value="UniProtKB-UniRule"/>
</dbReference>
<keyword evidence="2 6" id="KW-0547">Nucleotide-binding</keyword>
<evidence type="ECO:0000259" key="9">
    <source>
        <dbReference type="PROSITE" id="PS50206"/>
    </source>
</evidence>
<gene>
    <name evidence="10" type="ORF">B0A50_00423</name>
</gene>
<keyword evidence="1" id="KW-0808">Transferase</keyword>
<evidence type="ECO:0000259" key="8">
    <source>
        <dbReference type="PROSITE" id="PS50011"/>
    </source>
</evidence>
<evidence type="ECO:0000313" key="11">
    <source>
        <dbReference type="Proteomes" id="UP000308549"/>
    </source>
</evidence>
<feature type="region of interest" description="Disordered" evidence="7">
    <location>
        <begin position="1"/>
        <end position="35"/>
    </location>
</feature>
<dbReference type="InterPro" id="IPR001763">
    <property type="entry name" value="Rhodanese-like_dom"/>
</dbReference>
<keyword evidence="11" id="KW-1185">Reference proteome</keyword>
<feature type="compositionally biased region" description="Low complexity" evidence="7">
    <location>
        <begin position="7"/>
        <end position="20"/>
    </location>
</feature>